<feature type="transmembrane region" description="Helical" evidence="9">
    <location>
        <begin position="7"/>
        <end position="27"/>
    </location>
</feature>
<name>A0A921MFV3_9MICO</name>
<evidence type="ECO:0000313" key="10">
    <source>
        <dbReference type="EMBL" id="HJG81454.1"/>
    </source>
</evidence>
<evidence type="ECO:0000256" key="5">
    <source>
        <dbReference type="ARBA" id="ARBA00022692"/>
    </source>
</evidence>
<reference evidence="10" key="1">
    <citation type="journal article" date="2021" name="PeerJ">
        <title>Extensive microbial diversity within the chicken gut microbiome revealed by metagenomics and culture.</title>
        <authorList>
            <person name="Gilroy R."/>
            <person name="Ravi A."/>
            <person name="Getino M."/>
            <person name="Pursley I."/>
            <person name="Horton D.L."/>
            <person name="Alikhan N.F."/>
            <person name="Baker D."/>
            <person name="Gharbi K."/>
            <person name="Hall N."/>
            <person name="Watson M."/>
            <person name="Adriaenssens E.M."/>
            <person name="Foster-Nyarko E."/>
            <person name="Jarju S."/>
            <person name="Secka A."/>
            <person name="Antonio M."/>
            <person name="Oren A."/>
            <person name="Chaudhuri R.R."/>
            <person name="La Ragione R."/>
            <person name="Hildebrand F."/>
            <person name="Pallen M.J."/>
        </authorList>
    </citation>
    <scope>NUCLEOTIDE SEQUENCE</scope>
    <source>
        <strain evidence="10">ChiGjej5B5-7349</strain>
    </source>
</reference>
<gene>
    <name evidence="10" type="ORF">K8V08_13705</name>
</gene>
<proteinExistence type="inferred from homology"/>
<dbReference type="InterPro" id="IPR050277">
    <property type="entry name" value="Sodium:Solute_Symporter"/>
</dbReference>
<dbReference type="InterPro" id="IPR018212">
    <property type="entry name" value="Na/solute_symporter_CS"/>
</dbReference>
<evidence type="ECO:0000256" key="4">
    <source>
        <dbReference type="ARBA" id="ARBA00022475"/>
    </source>
</evidence>
<feature type="transmembrane region" description="Helical" evidence="9">
    <location>
        <begin position="243"/>
        <end position="265"/>
    </location>
</feature>
<feature type="non-terminal residue" evidence="10">
    <location>
        <position position="1"/>
    </location>
</feature>
<dbReference type="Proteomes" id="UP000784435">
    <property type="component" value="Unassembled WGS sequence"/>
</dbReference>
<dbReference type="GO" id="GO:0022857">
    <property type="term" value="F:transmembrane transporter activity"/>
    <property type="evidence" value="ECO:0007669"/>
    <property type="project" value="InterPro"/>
</dbReference>
<dbReference type="PANTHER" id="PTHR48086:SF7">
    <property type="entry name" value="SODIUM-SOLUTE SYMPORTER-RELATED"/>
    <property type="match status" value="1"/>
</dbReference>
<keyword evidence="4" id="KW-1003">Cell membrane</keyword>
<comment type="caution">
    <text evidence="10">The sequence shown here is derived from an EMBL/GenBank/DDBJ whole genome shotgun (WGS) entry which is preliminary data.</text>
</comment>
<keyword evidence="6 9" id="KW-1133">Transmembrane helix</keyword>
<evidence type="ECO:0000256" key="2">
    <source>
        <dbReference type="ARBA" id="ARBA00006434"/>
    </source>
</evidence>
<keyword evidence="5 9" id="KW-0812">Transmembrane</keyword>
<comment type="similarity">
    <text evidence="2 8">Belongs to the sodium:solute symporter (SSF) (TC 2.A.21) family.</text>
</comment>
<dbReference type="PROSITE" id="PS50283">
    <property type="entry name" value="NA_SOLUT_SYMP_3"/>
    <property type="match status" value="1"/>
</dbReference>
<dbReference type="PANTHER" id="PTHR48086">
    <property type="entry name" value="SODIUM/PROLINE SYMPORTER-RELATED"/>
    <property type="match status" value="1"/>
</dbReference>
<sequence length="308" mass="31536">ALTDAAQIMIVVIGVPIASLLGLRAAGGFEGLRVFAQTSGDVVASDYFSPVGMGVGAMLGIITPVIMYDLIGQDFYQRLFSARSAAVARGSAIGAGLLLLAFAFFPVVGGMSAHVLFPDLENTSSALPTLISEVLPVGIAAVIVAAILAAVMSTADSLLIAGSTHVTNDFYQEIMGRDPQGDSPRTLRVARVWTLLLGIAALVFALTVPGIITVLSLAYTMYASGVFVPVMGGLLWKRATREGALAAIIAGSAGGLAGVFGLLDYGGVPEVVVGGACSLIAFVIVSLLTRPEPAETVARRLTPDSATV</sequence>
<dbReference type="InterPro" id="IPR038377">
    <property type="entry name" value="Na/Glc_symporter_sf"/>
</dbReference>
<dbReference type="Pfam" id="PF00474">
    <property type="entry name" value="SSF"/>
    <property type="match status" value="1"/>
</dbReference>
<evidence type="ECO:0000313" key="11">
    <source>
        <dbReference type="Proteomes" id="UP000784435"/>
    </source>
</evidence>
<keyword evidence="3" id="KW-0813">Transport</keyword>
<feature type="transmembrane region" description="Helical" evidence="9">
    <location>
        <begin position="137"/>
        <end position="161"/>
    </location>
</feature>
<evidence type="ECO:0000256" key="1">
    <source>
        <dbReference type="ARBA" id="ARBA00004141"/>
    </source>
</evidence>
<evidence type="ECO:0000256" key="7">
    <source>
        <dbReference type="ARBA" id="ARBA00023136"/>
    </source>
</evidence>
<dbReference type="GO" id="GO:0046942">
    <property type="term" value="P:carboxylic acid transport"/>
    <property type="evidence" value="ECO:0007669"/>
    <property type="project" value="UniProtKB-ARBA"/>
</dbReference>
<keyword evidence="7 9" id="KW-0472">Membrane</keyword>
<feature type="transmembrane region" description="Helical" evidence="9">
    <location>
        <begin position="192"/>
        <end position="212"/>
    </location>
</feature>
<evidence type="ECO:0000256" key="9">
    <source>
        <dbReference type="SAM" id="Phobius"/>
    </source>
</evidence>
<feature type="transmembrane region" description="Helical" evidence="9">
    <location>
        <begin position="92"/>
        <end position="117"/>
    </location>
</feature>
<evidence type="ECO:0000256" key="6">
    <source>
        <dbReference type="ARBA" id="ARBA00022989"/>
    </source>
</evidence>
<evidence type="ECO:0000256" key="3">
    <source>
        <dbReference type="ARBA" id="ARBA00022448"/>
    </source>
</evidence>
<organism evidence="10 11">
    <name type="scientific">Brevibacterium senegalense</name>
    <dbReference type="NCBI Taxonomy" id="1033736"/>
    <lineage>
        <taxon>Bacteria</taxon>
        <taxon>Bacillati</taxon>
        <taxon>Actinomycetota</taxon>
        <taxon>Actinomycetes</taxon>
        <taxon>Micrococcales</taxon>
        <taxon>Brevibacteriaceae</taxon>
        <taxon>Brevibacterium</taxon>
    </lineage>
</organism>
<feature type="transmembrane region" description="Helical" evidence="9">
    <location>
        <begin position="47"/>
        <end position="71"/>
    </location>
</feature>
<feature type="transmembrane region" description="Helical" evidence="9">
    <location>
        <begin position="218"/>
        <end position="236"/>
    </location>
</feature>
<accession>A0A921MFV3</accession>
<evidence type="ECO:0000256" key="8">
    <source>
        <dbReference type="RuleBase" id="RU362091"/>
    </source>
</evidence>
<dbReference type="Gene3D" id="1.20.1730.10">
    <property type="entry name" value="Sodium/glucose cotransporter"/>
    <property type="match status" value="1"/>
</dbReference>
<dbReference type="InterPro" id="IPR001734">
    <property type="entry name" value="Na/solute_symporter"/>
</dbReference>
<reference evidence="10" key="2">
    <citation type="submission" date="2021-09" db="EMBL/GenBank/DDBJ databases">
        <authorList>
            <person name="Gilroy R."/>
        </authorList>
    </citation>
    <scope>NUCLEOTIDE SEQUENCE</scope>
    <source>
        <strain evidence="10">ChiGjej5B5-7349</strain>
    </source>
</reference>
<dbReference type="EMBL" id="DYUK01000317">
    <property type="protein sequence ID" value="HJG81454.1"/>
    <property type="molecule type" value="Genomic_DNA"/>
</dbReference>
<feature type="transmembrane region" description="Helical" evidence="9">
    <location>
        <begin position="271"/>
        <end position="289"/>
    </location>
</feature>
<dbReference type="GO" id="GO:0005886">
    <property type="term" value="C:plasma membrane"/>
    <property type="evidence" value="ECO:0007669"/>
    <property type="project" value="TreeGrafter"/>
</dbReference>
<protein>
    <submittedName>
        <fullName evidence="10">Sodium:solute symporter family protein</fullName>
    </submittedName>
</protein>
<dbReference type="PROSITE" id="PS00457">
    <property type="entry name" value="NA_SOLUT_SYMP_2"/>
    <property type="match status" value="1"/>
</dbReference>
<dbReference type="AlphaFoldDB" id="A0A921MFV3"/>
<comment type="subcellular location">
    <subcellularLocation>
        <location evidence="1">Membrane</location>
        <topology evidence="1">Multi-pass membrane protein</topology>
    </subcellularLocation>
</comment>